<evidence type="ECO:0000256" key="1">
    <source>
        <dbReference type="ARBA" id="ARBA00004141"/>
    </source>
</evidence>
<evidence type="ECO:0000256" key="3">
    <source>
        <dbReference type="ARBA" id="ARBA00022692"/>
    </source>
</evidence>
<keyword evidence="9" id="KW-1185">Reference proteome</keyword>
<dbReference type="EMBL" id="JACAZI010000015">
    <property type="protein sequence ID" value="KAF7344116.1"/>
    <property type="molecule type" value="Genomic_DNA"/>
</dbReference>
<feature type="compositionally biased region" description="Basic and acidic residues" evidence="6">
    <location>
        <begin position="1"/>
        <end position="26"/>
    </location>
</feature>
<dbReference type="SUPFAM" id="SSF103473">
    <property type="entry name" value="MFS general substrate transporter"/>
    <property type="match status" value="1"/>
</dbReference>
<dbReference type="FunFam" id="1.20.1250.20:FF:000013">
    <property type="entry name" value="MFS general substrate transporter"/>
    <property type="match status" value="1"/>
</dbReference>
<feature type="transmembrane region" description="Helical" evidence="7">
    <location>
        <begin position="365"/>
        <end position="387"/>
    </location>
</feature>
<proteinExistence type="predicted"/>
<dbReference type="PANTHER" id="PTHR43791:SF36">
    <property type="entry name" value="TRANSPORTER, PUTATIVE (AFU_ORTHOLOGUE AFUA_6G08340)-RELATED"/>
    <property type="match status" value="1"/>
</dbReference>
<feature type="region of interest" description="Disordered" evidence="6">
    <location>
        <begin position="1"/>
        <end position="49"/>
    </location>
</feature>
<feature type="transmembrane region" description="Helical" evidence="7">
    <location>
        <begin position="114"/>
        <end position="135"/>
    </location>
</feature>
<evidence type="ECO:0000256" key="2">
    <source>
        <dbReference type="ARBA" id="ARBA00022448"/>
    </source>
</evidence>
<feature type="transmembrane region" description="Helical" evidence="7">
    <location>
        <begin position="399"/>
        <end position="420"/>
    </location>
</feature>
<organism evidence="8 9">
    <name type="scientific">Mycena venus</name>
    <dbReference type="NCBI Taxonomy" id="2733690"/>
    <lineage>
        <taxon>Eukaryota</taxon>
        <taxon>Fungi</taxon>
        <taxon>Dikarya</taxon>
        <taxon>Basidiomycota</taxon>
        <taxon>Agaricomycotina</taxon>
        <taxon>Agaricomycetes</taxon>
        <taxon>Agaricomycetidae</taxon>
        <taxon>Agaricales</taxon>
        <taxon>Marasmiineae</taxon>
        <taxon>Mycenaceae</taxon>
        <taxon>Mycena</taxon>
    </lineage>
</organism>
<dbReference type="GO" id="GO:0016020">
    <property type="term" value="C:membrane"/>
    <property type="evidence" value="ECO:0007669"/>
    <property type="project" value="UniProtKB-SubCell"/>
</dbReference>
<dbReference type="InterPro" id="IPR036259">
    <property type="entry name" value="MFS_trans_sf"/>
</dbReference>
<sequence>MDSRETEKPATQHREARFAEDTKHEGGGGPLQKTLTNTSDTEKGSSAYAASTTGLDHRIESHRAQLRLLVKLDALILPLAVLLYLSAYLDRGNLGNARLQGLQATALRGSDTNYSIALSCFYITYILLSVPGTLLAKAIPPSTSISIGALIWSIAATCQAAAFNPAAVYVCRLFVGIGEAFFGQSMALYLTYCAGSVAGAFGGLISASLPSSSQSSCSSSSPSRPQTSRYLTEDQRTLALTRLNRKNLGEGHTGVDWKAVKRALMDWKTYVVAVMYSCMNLGLGSVTGFLPTIVKGLGYSNADAQLYTVPPYVVSLVAMLLISSYSDHYQTRGVPVASVFCIGIVGWAILLGVSPVHATHSALHARYFGCICIVTAGYSNIPLIISWQSGNTGSQSQRAVSLGMLNAVGQCLSVLAAFLFPTPEGPKFIKVRYGPFLVFIGSLLSPLFPCLGCATNLAFSALGLLLTIWMTVYYRLENRRRDKVEGGKPPKDMPINVMEQYDLATGFRYTP</sequence>
<evidence type="ECO:0000256" key="6">
    <source>
        <dbReference type="SAM" id="MobiDB-lite"/>
    </source>
</evidence>
<evidence type="ECO:0000256" key="5">
    <source>
        <dbReference type="ARBA" id="ARBA00023136"/>
    </source>
</evidence>
<feature type="transmembrane region" description="Helical" evidence="7">
    <location>
        <begin position="187"/>
        <end position="209"/>
    </location>
</feature>
<feature type="transmembrane region" description="Helical" evidence="7">
    <location>
        <begin position="334"/>
        <end position="353"/>
    </location>
</feature>
<feature type="transmembrane region" description="Helical" evidence="7">
    <location>
        <begin position="147"/>
        <end position="175"/>
    </location>
</feature>
<evidence type="ECO:0000313" key="9">
    <source>
        <dbReference type="Proteomes" id="UP000620124"/>
    </source>
</evidence>
<reference evidence="8" key="1">
    <citation type="submission" date="2020-05" db="EMBL/GenBank/DDBJ databases">
        <title>Mycena genomes resolve the evolution of fungal bioluminescence.</title>
        <authorList>
            <person name="Tsai I.J."/>
        </authorList>
    </citation>
    <scope>NUCLEOTIDE SEQUENCE</scope>
    <source>
        <strain evidence="8">CCC161011</strain>
    </source>
</reference>
<keyword evidence="3 7" id="KW-0812">Transmembrane</keyword>
<feature type="transmembrane region" description="Helical" evidence="7">
    <location>
        <begin position="304"/>
        <end position="322"/>
    </location>
</feature>
<dbReference type="Gene3D" id="1.20.1250.20">
    <property type="entry name" value="MFS general substrate transporter like domains"/>
    <property type="match status" value="2"/>
</dbReference>
<accession>A0A8H6XPA9</accession>
<feature type="transmembrane region" description="Helical" evidence="7">
    <location>
        <begin position="270"/>
        <end position="292"/>
    </location>
</feature>
<evidence type="ECO:0000256" key="4">
    <source>
        <dbReference type="ARBA" id="ARBA00022989"/>
    </source>
</evidence>
<feature type="transmembrane region" description="Helical" evidence="7">
    <location>
        <begin position="440"/>
        <end position="473"/>
    </location>
</feature>
<gene>
    <name evidence="8" type="ORF">MVEN_01701400</name>
</gene>
<dbReference type="GO" id="GO:0022857">
    <property type="term" value="F:transmembrane transporter activity"/>
    <property type="evidence" value="ECO:0007669"/>
    <property type="project" value="TreeGrafter"/>
</dbReference>
<dbReference type="AlphaFoldDB" id="A0A8H6XPA9"/>
<evidence type="ECO:0000256" key="7">
    <source>
        <dbReference type="SAM" id="Phobius"/>
    </source>
</evidence>
<keyword evidence="4 7" id="KW-1133">Transmembrane helix</keyword>
<feature type="transmembrane region" description="Helical" evidence="7">
    <location>
        <begin position="68"/>
        <end position="89"/>
    </location>
</feature>
<evidence type="ECO:0000313" key="8">
    <source>
        <dbReference type="EMBL" id="KAF7344116.1"/>
    </source>
</evidence>
<dbReference type="OrthoDB" id="2985014at2759"/>
<protein>
    <submittedName>
        <fullName evidence="8">Major facilitator superfamily domain-containing protein</fullName>
    </submittedName>
</protein>
<keyword evidence="5 7" id="KW-0472">Membrane</keyword>
<dbReference type="PANTHER" id="PTHR43791">
    <property type="entry name" value="PERMEASE-RELATED"/>
    <property type="match status" value="1"/>
</dbReference>
<keyword evidence="2" id="KW-0813">Transport</keyword>
<comment type="caution">
    <text evidence="8">The sequence shown here is derived from an EMBL/GenBank/DDBJ whole genome shotgun (WGS) entry which is preliminary data.</text>
</comment>
<comment type="subcellular location">
    <subcellularLocation>
        <location evidence="1">Membrane</location>
        <topology evidence="1">Multi-pass membrane protein</topology>
    </subcellularLocation>
</comment>
<dbReference type="Proteomes" id="UP000620124">
    <property type="component" value="Unassembled WGS sequence"/>
</dbReference>
<name>A0A8H6XPA9_9AGAR</name>